<dbReference type="PROSITE" id="PS01228">
    <property type="entry name" value="COF_1"/>
    <property type="match status" value="1"/>
</dbReference>
<gene>
    <name evidence="1" type="ORF">FAJ39_08990</name>
</gene>
<dbReference type="OrthoDB" id="9810101at2"/>
<dbReference type="InterPro" id="IPR036412">
    <property type="entry name" value="HAD-like_sf"/>
</dbReference>
<keyword evidence="1" id="KW-0378">Hydrolase</keyword>
<dbReference type="GO" id="GO:0000287">
    <property type="term" value="F:magnesium ion binding"/>
    <property type="evidence" value="ECO:0007669"/>
    <property type="project" value="TreeGrafter"/>
</dbReference>
<dbReference type="InterPro" id="IPR023214">
    <property type="entry name" value="HAD_sf"/>
</dbReference>
<proteinExistence type="predicted"/>
<sequence length="283" mass="31525">MEIRAVFFDIDGTLLTDNRSVSQSTIFAINQLKEAGILVGLATGRDPRFILQYMAALSLDLAIAYNGQYIFSREKVLYADPLQVDDVRSLIQYARQENKDLSFGTASGVAGSGIMSFGGGHLAYRISRMIPESWAGLVNFIFNRLIRRLRPQKEANVEEILQQPIYQLLLLATEKETTKLQARYPGLEFTRSSPYAADIINKGGSKLQGIQRLANQFQFGLDQVIVFGDSNNDLEMLEGVEHSVAMKNATRKAKKAASFVTDSNNKDGIFKALERFGLVKERG</sequence>
<accession>A0A4V4RW86</accession>
<dbReference type="SFLD" id="SFLDG01140">
    <property type="entry name" value="C2.B:_Phosphomannomutase_and_P"/>
    <property type="match status" value="1"/>
</dbReference>
<protein>
    <submittedName>
        <fullName evidence="1">HAD family hydrolase</fullName>
    </submittedName>
</protein>
<comment type="caution">
    <text evidence="1">The sequence shown here is derived from an EMBL/GenBank/DDBJ whole genome shotgun (WGS) entry which is preliminary data.</text>
</comment>
<name>A0A4V4RW86_STRSU</name>
<reference evidence="1 2" key="1">
    <citation type="submission" date="2019-04" db="EMBL/GenBank/DDBJ databases">
        <title>Genome analysis of Streptococcus suis strain WUSS424.</title>
        <authorList>
            <person name="Chen H."/>
            <person name="Gao X."/>
            <person name="Wu Z."/>
        </authorList>
    </citation>
    <scope>NUCLEOTIDE SEQUENCE [LARGE SCALE GENOMIC DNA]</scope>
    <source>
        <strain evidence="1 2">WUSS424</strain>
    </source>
</reference>
<dbReference type="PANTHER" id="PTHR10000:SF25">
    <property type="entry name" value="PHOSPHATASE YKRA-RELATED"/>
    <property type="match status" value="1"/>
</dbReference>
<dbReference type="SFLD" id="SFLDG01144">
    <property type="entry name" value="C2.B.4:_PGP_Like"/>
    <property type="match status" value="1"/>
</dbReference>
<dbReference type="NCBIfam" id="TIGR01484">
    <property type="entry name" value="HAD-SF-IIB"/>
    <property type="match status" value="1"/>
</dbReference>
<dbReference type="Proteomes" id="UP000305165">
    <property type="component" value="Unassembled WGS sequence"/>
</dbReference>
<dbReference type="Gene3D" id="3.40.50.1000">
    <property type="entry name" value="HAD superfamily/HAD-like"/>
    <property type="match status" value="1"/>
</dbReference>
<dbReference type="GO" id="GO:0005829">
    <property type="term" value="C:cytosol"/>
    <property type="evidence" value="ECO:0007669"/>
    <property type="project" value="TreeGrafter"/>
</dbReference>
<organism evidence="1 2">
    <name type="scientific">Streptococcus suis</name>
    <dbReference type="NCBI Taxonomy" id="1307"/>
    <lineage>
        <taxon>Bacteria</taxon>
        <taxon>Bacillati</taxon>
        <taxon>Bacillota</taxon>
        <taxon>Bacilli</taxon>
        <taxon>Lactobacillales</taxon>
        <taxon>Streptococcaceae</taxon>
        <taxon>Streptococcus</taxon>
    </lineage>
</organism>
<evidence type="ECO:0000313" key="1">
    <source>
        <dbReference type="EMBL" id="TIH99004.1"/>
    </source>
</evidence>
<dbReference type="Pfam" id="PF08282">
    <property type="entry name" value="Hydrolase_3"/>
    <property type="match status" value="1"/>
</dbReference>
<dbReference type="PROSITE" id="PS01229">
    <property type="entry name" value="COF_2"/>
    <property type="match status" value="1"/>
</dbReference>
<evidence type="ECO:0000313" key="2">
    <source>
        <dbReference type="Proteomes" id="UP000305165"/>
    </source>
</evidence>
<dbReference type="SFLD" id="SFLDS00003">
    <property type="entry name" value="Haloacid_Dehalogenase"/>
    <property type="match status" value="1"/>
</dbReference>
<dbReference type="GO" id="GO:0016791">
    <property type="term" value="F:phosphatase activity"/>
    <property type="evidence" value="ECO:0007669"/>
    <property type="project" value="TreeGrafter"/>
</dbReference>
<dbReference type="EMBL" id="SSXO01000005">
    <property type="protein sequence ID" value="TIH99004.1"/>
    <property type="molecule type" value="Genomic_DNA"/>
</dbReference>
<dbReference type="AlphaFoldDB" id="A0A4V4RW86"/>
<dbReference type="InterPro" id="IPR006379">
    <property type="entry name" value="HAD-SF_hydro_IIB"/>
</dbReference>
<dbReference type="PANTHER" id="PTHR10000">
    <property type="entry name" value="PHOSPHOSERINE PHOSPHATASE"/>
    <property type="match status" value="1"/>
</dbReference>
<dbReference type="SUPFAM" id="SSF56784">
    <property type="entry name" value="HAD-like"/>
    <property type="match status" value="1"/>
</dbReference>
<dbReference type="Gene3D" id="3.30.1240.10">
    <property type="match status" value="1"/>
</dbReference>